<comment type="caution">
    <text evidence="1">The sequence shown here is derived from an EMBL/GenBank/DDBJ whole genome shotgun (WGS) entry which is preliminary data.</text>
</comment>
<evidence type="ECO:0000313" key="1">
    <source>
        <dbReference type="EMBL" id="MDR6786643.1"/>
    </source>
</evidence>
<dbReference type="EMBL" id="JAVDTF010000007">
    <property type="protein sequence ID" value="MDR6786643.1"/>
    <property type="molecule type" value="Genomic_DNA"/>
</dbReference>
<organism evidence="1 2">
    <name type="scientific">Pedobacter africanus</name>
    <dbReference type="NCBI Taxonomy" id="151894"/>
    <lineage>
        <taxon>Bacteria</taxon>
        <taxon>Pseudomonadati</taxon>
        <taxon>Bacteroidota</taxon>
        <taxon>Sphingobacteriia</taxon>
        <taxon>Sphingobacteriales</taxon>
        <taxon>Sphingobacteriaceae</taxon>
        <taxon>Pedobacter</taxon>
    </lineage>
</organism>
<dbReference type="Proteomes" id="UP001246858">
    <property type="component" value="Unassembled WGS sequence"/>
</dbReference>
<gene>
    <name evidence="1" type="ORF">J2X78_005238</name>
</gene>
<reference evidence="1" key="1">
    <citation type="submission" date="2023-07" db="EMBL/GenBank/DDBJ databases">
        <title>Sorghum-associated microbial communities from plants grown in Nebraska, USA.</title>
        <authorList>
            <person name="Schachtman D."/>
        </authorList>
    </citation>
    <scope>NUCLEOTIDE SEQUENCE</scope>
    <source>
        <strain evidence="1">2697</strain>
    </source>
</reference>
<accession>A0ACC6L4Q7</accession>
<protein>
    <submittedName>
        <fullName evidence="1">Uncharacterized protein</fullName>
    </submittedName>
</protein>
<keyword evidence="2" id="KW-1185">Reference proteome</keyword>
<sequence>MSDKYLSKNGSRFDRSKNSAVEDEFRFQDRKSSAENERLKMDKKDKNGGNKLCNQWI</sequence>
<evidence type="ECO:0000313" key="2">
    <source>
        <dbReference type="Proteomes" id="UP001246858"/>
    </source>
</evidence>
<name>A0ACC6L4Q7_9SPHI</name>
<proteinExistence type="predicted"/>